<dbReference type="InParanoid" id="A0A6L2P8A8"/>
<organism evidence="3 4">
    <name type="scientific">Coptotermes formosanus</name>
    <name type="common">Formosan subterranean termite</name>
    <dbReference type="NCBI Taxonomy" id="36987"/>
    <lineage>
        <taxon>Eukaryota</taxon>
        <taxon>Metazoa</taxon>
        <taxon>Ecdysozoa</taxon>
        <taxon>Arthropoda</taxon>
        <taxon>Hexapoda</taxon>
        <taxon>Insecta</taxon>
        <taxon>Pterygota</taxon>
        <taxon>Neoptera</taxon>
        <taxon>Polyneoptera</taxon>
        <taxon>Dictyoptera</taxon>
        <taxon>Blattodea</taxon>
        <taxon>Blattoidea</taxon>
        <taxon>Termitoidae</taxon>
        <taxon>Rhinotermitidae</taxon>
        <taxon>Coptotermes</taxon>
    </lineage>
</organism>
<name>A0A6L2P8A8_COPFO</name>
<feature type="compositionally biased region" description="Polar residues" evidence="1">
    <location>
        <begin position="512"/>
        <end position="529"/>
    </location>
</feature>
<accession>A0A6L2P8A8</accession>
<keyword evidence="2" id="KW-0472">Membrane</keyword>
<evidence type="ECO:0000256" key="2">
    <source>
        <dbReference type="SAM" id="Phobius"/>
    </source>
</evidence>
<keyword evidence="2" id="KW-1133">Transmembrane helix</keyword>
<reference evidence="4" key="1">
    <citation type="submission" date="2020-01" db="EMBL/GenBank/DDBJ databases">
        <title>Draft genome sequence of the Termite Coptotermes fromosanus.</title>
        <authorList>
            <person name="Itakura S."/>
            <person name="Yosikawa Y."/>
            <person name="Umezawa K."/>
        </authorList>
    </citation>
    <scope>NUCLEOTIDE SEQUENCE [LARGE SCALE GENOMIC DNA]</scope>
</reference>
<feature type="compositionally biased region" description="Polar residues" evidence="1">
    <location>
        <begin position="124"/>
        <end position="133"/>
    </location>
</feature>
<feature type="region of interest" description="Disordered" evidence="1">
    <location>
        <begin position="101"/>
        <end position="133"/>
    </location>
</feature>
<keyword evidence="4" id="KW-1185">Reference proteome</keyword>
<dbReference type="Proteomes" id="UP000502823">
    <property type="component" value="Unassembled WGS sequence"/>
</dbReference>
<keyword evidence="2" id="KW-0812">Transmembrane</keyword>
<feature type="compositionally biased region" description="Polar residues" evidence="1">
    <location>
        <begin position="335"/>
        <end position="373"/>
    </location>
</feature>
<evidence type="ECO:0000256" key="1">
    <source>
        <dbReference type="SAM" id="MobiDB-lite"/>
    </source>
</evidence>
<proteinExistence type="predicted"/>
<dbReference type="EMBL" id="BLKM01009860">
    <property type="protein sequence ID" value="GFG28434.1"/>
    <property type="molecule type" value="Genomic_DNA"/>
</dbReference>
<sequence>MAVTICNQIDGLTYSKRVRGRHSVPSIGTVQSFNRSSESSAEVNNQSWRDVTTIWKEKGNSVSSIEEGSVGNSTQSETGVTISLEESTNVFSVFYENYSVQPEKEDQQQTQNKAGNDKQLPAGNASSLYQYPNGTAGRFSAHVQHHALNTTATDMKNISSEDITRDLDTHYMHNISRSYMQEGNDVSSAETTMSSLPSQSMEHITLSATSDEMVTHSPPALYISNYDVEVLDDSLMNSSNTNDANLSFNMSVPQFLSYSTTSIENSITSFPDLNRNFAEDFKHVTHVADGKMYKVLSNNSEHSKLHTTGFPEGQPIMTLIPKKLSEATVPPDISFISSATPETKNQANESENTSPSHSEPSTKSTTSTGYPSLPYSASANTNISMESPPSTMAVLNYSTQSRTILGNGNVSYNAASADVPQTSPVAVSNADYSTMSLVSIVPTSIQSASISTMRSLETRVPHTASVVPSVQGITSDAISTTKPSAEAINSGKISNTTQSAASVTSSTATSSLNPVTTHKNMSPLESVSESTISSTAPSVKNITSRGISSTVDFVETTSISSTSVPSSETVPSGLIPATVPSLATITPNTISSAIPSTPTVTSSTISTFFGTVPSVNFQTPTRDTIKGNKFQAVISGKNDSSDITEEELEKTFTPVSSKNNTISLNVTCEKMFCKSEKLTNTQKRRDSLIIVFKSDMEVAEWFLIWDTDFRKYISNALTHYKEIQEKWNKTFSPEDIFYVTPGPFASGTSLTMCILVKCSAQDEENMFLSGECLQKFLEEITLNLTQTLHLEIIDTAIGILTQHHCKAQETGSNQMTITIAMIVTTLIFMIIIAALTLTMKFLQRDGNTEAPSGISYRLPHHTDGRHLATDEECTAMEGRNSQLQEVKEEKANGSTPSTSKASTNVKVISKEEHEKWVVPYDEVIIQGNWRSTLVEEMIHECGTVIWKPKKT</sequence>
<comment type="caution">
    <text evidence="3">The sequence shown here is derived from an EMBL/GenBank/DDBJ whole genome shotgun (WGS) entry which is preliminary data.</text>
</comment>
<dbReference type="AlphaFoldDB" id="A0A6L2P8A8"/>
<evidence type="ECO:0000313" key="3">
    <source>
        <dbReference type="EMBL" id="GFG28434.1"/>
    </source>
</evidence>
<feature type="transmembrane region" description="Helical" evidence="2">
    <location>
        <begin position="815"/>
        <end position="837"/>
    </location>
</feature>
<feature type="region of interest" description="Disordered" evidence="1">
    <location>
        <begin position="509"/>
        <end position="529"/>
    </location>
</feature>
<dbReference type="OrthoDB" id="10585730at2759"/>
<gene>
    <name evidence="3" type="ORF">Cfor_00623</name>
</gene>
<evidence type="ECO:0000313" key="4">
    <source>
        <dbReference type="Proteomes" id="UP000502823"/>
    </source>
</evidence>
<feature type="region of interest" description="Disordered" evidence="1">
    <location>
        <begin position="333"/>
        <end position="373"/>
    </location>
</feature>
<protein>
    <submittedName>
        <fullName evidence="3">Uncharacterized protein</fullName>
    </submittedName>
</protein>